<dbReference type="InterPro" id="IPR052208">
    <property type="entry name" value="DmX-like/RAVE_component"/>
</dbReference>
<name>A0A4S2N228_9PEZI</name>
<keyword evidence="1" id="KW-0853">WD repeat</keyword>
<dbReference type="SMART" id="SM00320">
    <property type="entry name" value="WD40"/>
    <property type="match status" value="5"/>
</dbReference>
<gene>
    <name evidence="3" type="ORF">EX30DRAFT_339344</name>
</gene>
<sequence length="1304" mass="148164">MLLPGRPLPVPQALCTGEWNRKRIIAYISNTSLVILTGVNKLLQTIYHDQQLTAIALHEASGKLAVATGNLVHVYTPTARGNGYINWTLQTTITLPPTETGVTTLSWGNTDELMVGGDDLTLWSTESYEARLLWRQDLPNPAKLVLFSPDFSLAVSIAHNDRLVKVWRRVSIGSGDIQFDFTYLPHPRAVNNLHWRHAAHPEETADNVLYTFAQDQVARVWAPTYPHDAHLLQLWTVVDLKESSPLRPELDLRYAYVMDSRALGMAAECAVGRAGDGEKEQAALQRLVEVANRAPEVMIGFDAEGKMSAWGLENVGCKSRRTANVFSIVRDEPSGIRAFRRGCEAGIQFSGFVSGASLVILAHFLDGRIHWLEARVDRMLDPGPTARRFTERAVWTGHSGTIKRMIRTADGRILLTGTNDNELYIWSVENRPDGQSLRARCLLKSPERVRRTAIIESGKFIVTLHEDHIALWDARGRSAFILQRLPFKSKARMLCLILLPESVGKQTKYHVAAVDKRMCGIAWSICPPNPTSSRSNGEMGYPRNQISPYIKQIANFVLPGAEHEDILAMFPVEPVGWNAVLSDNLDVFSREVATTVCASGLLISWTVKVYEETEEVKWLETSRVETGIPNPSYAKSSSIRKIALVDEARSELTIWDSTAGILEFQQKFKEKDIVKDLDWTSTPRSQSVLAVGFPHRVVLMSQLRYDYLTATPAWGPFREINIGRITPHPIGDSTWLHDGGLVIGSGNQLFVYPRKIEEVDEVLDSLHLTQHQTKLDDIFHIVSELNGPLPVYHPQFIQQAILAGKYSLVETIAVKLYKELRSYHEEVGLDMYLNIPLDEFFKDEHVASERERQRQISYFDAYETNDDFSTFDETLASKLCEYLQKIAVPHLTGPEQIRLTGIIESMSEVHKHRRSLDENGSQYLLFFRQYTLHRNVPLEMTFREFAWAYHSNSQDILVDLVTRNSQGRILWPQARESGMFVWLADTESLRRQMEVVARNHYTRTDEKDPVECSLYYLALRKKKVLTGLWRVASWHREHASTLKFLSNNFDEPRWRTAALKNAYALLAKHRYEYAAAFFLLADSLSDAINVCYHHMNDLQLAIAIARVYEGDGGPTLHTFLTTKVLPRAAEKGDRWLATWSYWLLKRRDMAVRALLSPLDTLVESGASSPRRDLTARFFLLDDPALTIFYRTIREKTLQTLKGAEKISPDVEFNVVLHTARLYDRMGCDLLALSLVKNWHFMPQERTVKRKSLIEDDGLGRRRRRSSAQVSDDGHVAEGEWKMPKGLVKPPVAVFEEPDILSWAF</sequence>
<dbReference type="PANTHER" id="PTHR13950">
    <property type="entry name" value="RABCONNECTIN-RELATED"/>
    <property type="match status" value="1"/>
</dbReference>
<dbReference type="GO" id="GO:0007035">
    <property type="term" value="P:vacuolar acidification"/>
    <property type="evidence" value="ECO:0007669"/>
    <property type="project" value="TreeGrafter"/>
</dbReference>
<dbReference type="InterPro" id="IPR022033">
    <property type="entry name" value="Rav1p_C"/>
</dbReference>
<feature type="domain" description="RAVE complex protein Rav1 C-terminal" evidence="2">
    <location>
        <begin position="600"/>
        <end position="1234"/>
    </location>
</feature>
<organism evidence="3 4">
    <name type="scientific">Ascodesmis nigricans</name>
    <dbReference type="NCBI Taxonomy" id="341454"/>
    <lineage>
        <taxon>Eukaryota</taxon>
        <taxon>Fungi</taxon>
        <taxon>Dikarya</taxon>
        <taxon>Ascomycota</taxon>
        <taxon>Pezizomycotina</taxon>
        <taxon>Pezizomycetes</taxon>
        <taxon>Pezizales</taxon>
        <taxon>Ascodesmidaceae</taxon>
        <taxon>Ascodesmis</taxon>
    </lineage>
</organism>
<evidence type="ECO:0000256" key="1">
    <source>
        <dbReference type="PROSITE-ProRule" id="PRU00221"/>
    </source>
</evidence>
<keyword evidence="4" id="KW-1185">Reference proteome</keyword>
<reference evidence="3 4" key="1">
    <citation type="submission" date="2019-04" db="EMBL/GenBank/DDBJ databases">
        <title>Comparative genomics and transcriptomics to analyze fruiting body development in filamentous ascomycetes.</title>
        <authorList>
            <consortium name="DOE Joint Genome Institute"/>
            <person name="Lutkenhaus R."/>
            <person name="Traeger S."/>
            <person name="Breuer J."/>
            <person name="Kuo A."/>
            <person name="Lipzen A."/>
            <person name="Pangilinan J."/>
            <person name="Dilworth D."/>
            <person name="Sandor L."/>
            <person name="Poggeler S."/>
            <person name="Barry K."/>
            <person name="Grigoriev I.V."/>
            <person name="Nowrousian M."/>
        </authorList>
    </citation>
    <scope>NUCLEOTIDE SEQUENCE [LARGE SCALE GENOMIC DNA]</scope>
    <source>
        <strain evidence="3 4">CBS 389.68</strain>
    </source>
</reference>
<dbReference type="InterPro" id="IPR036322">
    <property type="entry name" value="WD40_repeat_dom_sf"/>
</dbReference>
<evidence type="ECO:0000313" key="4">
    <source>
        <dbReference type="Proteomes" id="UP000298138"/>
    </source>
</evidence>
<dbReference type="InterPro" id="IPR015943">
    <property type="entry name" value="WD40/YVTN_repeat-like_dom_sf"/>
</dbReference>
<proteinExistence type="predicted"/>
<dbReference type="Proteomes" id="UP000298138">
    <property type="component" value="Unassembled WGS sequence"/>
</dbReference>
<dbReference type="OrthoDB" id="342131at2759"/>
<feature type="repeat" description="WD" evidence="1">
    <location>
        <begin position="395"/>
        <end position="436"/>
    </location>
</feature>
<evidence type="ECO:0000259" key="2">
    <source>
        <dbReference type="Pfam" id="PF12234"/>
    </source>
</evidence>
<dbReference type="PROSITE" id="PS50294">
    <property type="entry name" value="WD_REPEATS_REGION"/>
    <property type="match status" value="1"/>
</dbReference>
<accession>A0A4S2N228</accession>
<dbReference type="EMBL" id="ML220114">
    <property type="protein sequence ID" value="TGZ83117.1"/>
    <property type="molecule type" value="Genomic_DNA"/>
</dbReference>
<dbReference type="InterPro" id="IPR001680">
    <property type="entry name" value="WD40_rpt"/>
</dbReference>
<dbReference type="Pfam" id="PF12234">
    <property type="entry name" value="Rav1p_C"/>
    <property type="match status" value="1"/>
</dbReference>
<dbReference type="Gene3D" id="2.130.10.10">
    <property type="entry name" value="YVTN repeat-like/Quinoprotein amine dehydrogenase"/>
    <property type="match status" value="2"/>
</dbReference>
<dbReference type="InParanoid" id="A0A4S2N228"/>
<evidence type="ECO:0000313" key="3">
    <source>
        <dbReference type="EMBL" id="TGZ83117.1"/>
    </source>
</evidence>
<dbReference type="STRING" id="341454.A0A4S2N228"/>
<dbReference type="FunCoup" id="A0A4S2N228">
    <property type="interactions" value="66"/>
</dbReference>
<dbReference type="PANTHER" id="PTHR13950:SF9">
    <property type="entry name" value="RABCONNECTIN-3A"/>
    <property type="match status" value="1"/>
</dbReference>
<dbReference type="PROSITE" id="PS50082">
    <property type="entry name" value="WD_REPEATS_2"/>
    <property type="match status" value="1"/>
</dbReference>
<protein>
    <submittedName>
        <fullName evidence="3">WD40 repeat-like protein</fullName>
    </submittedName>
</protein>
<dbReference type="SUPFAM" id="SSF50978">
    <property type="entry name" value="WD40 repeat-like"/>
    <property type="match status" value="1"/>
</dbReference>
<dbReference type="GO" id="GO:0043291">
    <property type="term" value="C:RAVE complex"/>
    <property type="evidence" value="ECO:0007669"/>
    <property type="project" value="TreeGrafter"/>
</dbReference>